<dbReference type="NCBIfam" id="TIGR03083">
    <property type="entry name" value="maleylpyruvate isomerase family mycothiol-dependent enzyme"/>
    <property type="match status" value="1"/>
</dbReference>
<keyword evidence="2" id="KW-1185">Reference proteome</keyword>
<dbReference type="InterPro" id="IPR017517">
    <property type="entry name" value="Maleyloyr_isom"/>
</dbReference>
<dbReference type="SUPFAM" id="SSF109854">
    <property type="entry name" value="DinB/YfiT-like putative metalloenzymes"/>
    <property type="match status" value="1"/>
</dbReference>
<dbReference type="EMBL" id="BMNK01000027">
    <property type="protein sequence ID" value="GGP18088.1"/>
    <property type="molecule type" value="Genomic_DNA"/>
</dbReference>
<proteinExistence type="predicted"/>
<organism evidence="1 2">
    <name type="scientific">Nonomuraea glycinis</name>
    <dbReference type="NCBI Taxonomy" id="2047744"/>
    <lineage>
        <taxon>Bacteria</taxon>
        <taxon>Bacillati</taxon>
        <taxon>Actinomycetota</taxon>
        <taxon>Actinomycetes</taxon>
        <taxon>Streptosporangiales</taxon>
        <taxon>Streptosporangiaceae</taxon>
        <taxon>Nonomuraea</taxon>
    </lineage>
</organism>
<evidence type="ECO:0008006" key="3">
    <source>
        <dbReference type="Google" id="ProtNLM"/>
    </source>
</evidence>
<dbReference type="InterPro" id="IPR034660">
    <property type="entry name" value="DinB/YfiT-like"/>
</dbReference>
<evidence type="ECO:0000313" key="1">
    <source>
        <dbReference type="EMBL" id="GGP18088.1"/>
    </source>
</evidence>
<reference evidence="1" key="2">
    <citation type="submission" date="2020-09" db="EMBL/GenBank/DDBJ databases">
        <authorList>
            <person name="Sun Q."/>
            <person name="Zhou Y."/>
        </authorList>
    </citation>
    <scope>NUCLEOTIDE SEQUENCE</scope>
    <source>
        <strain evidence="1">CGMCC 4.7430</strain>
    </source>
</reference>
<evidence type="ECO:0000313" key="2">
    <source>
        <dbReference type="Proteomes" id="UP000660745"/>
    </source>
</evidence>
<dbReference type="AlphaFoldDB" id="A0A918AFQ5"/>
<protein>
    <recommendedName>
        <fullName evidence="3">Maleylpyruvate isomerase family mycothiol-dependent enzyme</fullName>
    </recommendedName>
</protein>
<comment type="caution">
    <text evidence="1">The sequence shown here is derived from an EMBL/GenBank/DDBJ whole genome shotgun (WGS) entry which is preliminary data.</text>
</comment>
<dbReference type="Proteomes" id="UP000660745">
    <property type="component" value="Unassembled WGS sequence"/>
</dbReference>
<gene>
    <name evidence="1" type="ORF">GCM10012278_89040</name>
</gene>
<sequence>MVAEAAMTDAYLSNGHGADGHVGSCPHCRAAITFLDGPDPAAVAPPRLRAAVLTRARRRRAPAEKGVAEVAVPYAEQVALLDELLAGLTTRQWGAPVARHRTVRRMIEHLAANDGPVAWFLGVRAPEPDPVYPRWREQAGSLLQRVSATTGALLGAEVELAGAKPVRGSLRHALIQRTFETWTHADDVRQALGRPAQPPPPDHLRMIAEFGLAMLPRAIRKSRRDVSATFVLTGPGGGSWTVPLSPASERVTAVVSADAVDFCRLLADRWEPGCFPYAAEGDPAFARELLRAAATLGCD</sequence>
<name>A0A918AFQ5_9ACTN</name>
<reference evidence="1" key="1">
    <citation type="journal article" date="2014" name="Int. J. Syst. Evol. Microbiol.">
        <title>Complete genome sequence of Corynebacterium casei LMG S-19264T (=DSM 44701T), isolated from a smear-ripened cheese.</title>
        <authorList>
            <consortium name="US DOE Joint Genome Institute (JGI-PGF)"/>
            <person name="Walter F."/>
            <person name="Albersmeier A."/>
            <person name="Kalinowski J."/>
            <person name="Ruckert C."/>
        </authorList>
    </citation>
    <scope>NUCLEOTIDE SEQUENCE</scope>
    <source>
        <strain evidence="1">CGMCC 4.7430</strain>
    </source>
</reference>
<accession>A0A918AFQ5</accession>